<dbReference type="EMBL" id="JANBUW010000136">
    <property type="protein sequence ID" value="KAJ2848756.1"/>
    <property type="molecule type" value="Genomic_DNA"/>
</dbReference>
<dbReference type="Proteomes" id="UP001139887">
    <property type="component" value="Unassembled WGS sequence"/>
</dbReference>
<comment type="caution">
    <text evidence="2">The sequence shown here is derived from an EMBL/GenBank/DDBJ whole genome shotgun (WGS) entry which is preliminary data.</text>
</comment>
<dbReference type="AlphaFoldDB" id="A0A9W8I620"/>
<sequence>MNPWFVTKIHPPDEPQPPVPYCHFHGHHHHGCHHHPPPPSNESSFPSMMKDALDRVKGIPGTHEFTFTRTLEPEKKDPWAEYYEKLNEYYKMYPHMAPPHYHHPPPPPQHHCCHHGHH</sequence>
<evidence type="ECO:0000313" key="2">
    <source>
        <dbReference type="EMBL" id="KAJ2848756.1"/>
    </source>
</evidence>
<dbReference type="OrthoDB" id="5590944at2759"/>
<evidence type="ECO:0000313" key="3">
    <source>
        <dbReference type="Proteomes" id="UP001139887"/>
    </source>
</evidence>
<name>A0A9W8I620_9FUNG</name>
<organism evidence="2 3">
    <name type="scientific">Coemansia brasiliensis</name>
    <dbReference type="NCBI Taxonomy" id="2650707"/>
    <lineage>
        <taxon>Eukaryota</taxon>
        <taxon>Fungi</taxon>
        <taxon>Fungi incertae sedis</taxon>
        <taxon>Zoopagomycota</taxon>
        <taxon>Kickxellomycotina</taxon>
        <taxon>Kickxellomycetes</taxon>
        <taxon>Kickxellales</taxon>
        <taxon>Kickxellaceae</taxon>
        <taxon>Coemansia</taxon>
    </lineage>
</organism>
<protein>
    <submittedName>
        <fullName evidence="2">Uncharacterized protein</fullName>
    </submittedName>
</protein>
<reference evidence="2" key="1">
    <citation type="submission" date="2022-07" db="EMBL/GenBank/DDBJ databases">
        <title>Phylogenomic reconstructions and comparative analyses of Kickxellomycotina fungi.</title>
        <authorList>
            <person name="Reynolds N.K."/>
            <person name="Stajich J.E."/>
            <person name="Barry K."/>
            <person name="Grigoriev I.V."/>
            <person name="Crous P."/>
            <person name="Smith M.E."/>
        </authorList>
    </citation>
    <scope>NUCLEOTIDE SEQUENCE</scope>
    <source>
        <strain evidence="2">NRRL 1566</strain>
    </source>
</reference>
<evidence type="ECO:0000256" key="1">
    <source>
        <dbReference type="SAM" id="MobiDB-lite"/>
    </source>
</evidence>
<keyword evidence="3" id="KW-1185">Reference proteome</keyword>
<feature type="region of interest" description="Disordered" evidence="1">
    <location>
        <begin position="28"/>
        <end position="47"/>
    </location>
</feature>
<proteinExistence type="predicted"/>
<accession>A0A9W8I620</accession>
<gene>
    <name evidence="2" type="ORF">IWW36_003100</name>
</gene>